<organism evidence="1 2">
    <name type="scientific">Ambispora gerdemannii</name>
    <dbReference type="NCBI Taxonomy" id="144530"/>
    <lineage>
        <taxon>Eukaryota</taxon>
        <taxon>Fungi</taxon>
        <taxon>Fungi incertae sedis</taxon>
        <taxon>Mucoromycota</taxon>
        <taxon>Glomeromycotina</taxon>
        <taxon>Glomeromycetes</taxon>
        <taxon>Archaeosporales</taxon>
        <taxon>Ambisporaceae</taxon>
        <taxon>Ambispora</taxon>
    </lineage>
</organism>
<gene>
    <name evidence="1" type="ORF">AGERDE_LOCUS4688</name>
</gene>
<feature type="non-terminal residue" evidence="1">
    <location>
        <position position="1"/>
    </location>
</feature>
<accession>A0A9N9F5A0</accession>
<dbReference type="Proteomes" id="UP000789831">
    <property type="component" value="Unassembled WGS sequence"/>
</dbReference>
<protein>
    <submittedName>
        <fullName evidence="1">7190_t:CDS:1</fullName>
    </submittedName>
</protein>
<sequence length="72" mass="7952">RNSCSKQTIETLERNENELAQGSGRFGYLDIFVLEGTGGNDINLELELKYTSFVGLVRDTTGNQIKIGANEL</sequence>
<reference evidence="1" key="1">
    <citation type="submission" date="2021-06" db="EMBL/GenBank/DDBJ databases">
        <authorList>
            <person name="Kallberg Y."/>
            <person name="Tangrot J."/>
            <person name="Rosling A."/>
        </authorList>
    </citation>
    <scope>NUCLEOTIDE SEQUENCE</scope>
    <source>
        <strain evidence="1">MT106</strain>
    </source>
</reference>
<evidence type="ECO:0000313" key="2">
    <source>
        <dbReference type="Proteomes" id="UP000789831"/>
    </source>
</evidence>
<proteinExistence type="predicted"/>
<dbReference type="AlphaFoldDB" id="A0A9N9F5A0"/>
<dbReference type="OrthoDB" id="3068380at2759"/>
<keyword evidence="2" id="KW-1185">Reference proteome</keyword>
<comment type="caution">
    <text evidence="1">The sequence shown here is derived from an EMBL/GenBank/DDBJ whole genome shotgun (WGS) entry which is preliminary data.</text>
</comment>
<dbReference type="EMBL" id="CAJVPL010000563">
    <property type="protein sequence ID" value="CAG8509933.1"/>
    <property type="molecule type" value="Genomic_DNA"/>
</dbReference>
<name>A0A9N9F5A0_9GLOM</name>
<evidence type="ECO:0000313" key="1">
    <source>
        <dbReference type="EMBL" id="CAG8509933.1"/>
    </source>
</evidence>